<dbReference type="Gene3D" id="1.20.58.390">
    <property type="entry name" value="Neurotransmitter-gated ion-channel transmembrane domain"/>
    <property type="match status" value="1"/>
</dbReference>
<dbReference type="InterPro" id="IPR038050">
    <property type="entry name" value="Neuro_actylchol_rec"/>
</dbReference>
<dbReference type="PROSITE" id="PS00236">
    <property type="entry name" value="NEUROTR_ION_CHANNEL"/>
    <property type="match status" value="1"/>
</dbReference>
<keyword evidence="3 11" id="KW-0813">Transport</keyword>
<dbReference type="InterPro" id="IPR006202">
    <property type="entry name" value="Neur_chan_lig-bd"/>
</dbReference>
<keyword evidence="4" id="KW-1003">Cell membrane</keyword>
<evidence type="ECO:0000256" key="1">
    <source>
        <dbReference type="ARBA" id="ARBA00004141"/>
    </source>
</evidence>
<keyword evidence="8 11" id="KW-0406">Ion transport</keyword>
<dbReference type="GO" id="GO:0005886">
    <property type="term" value="C:plasma membrane"/>
    <property type="evidence" value="ECO:0007669"/>
    <property type="project" value="UniProtKB-SubCell"/>
</dbReference>
<comment type="subcellular location">
    <subcellularLocation>
        <location evidence="2">Cell membrane</location>
    </subcellularLocation>
    <subcellularLocation>
        <location evidence="1">Membrane</location>
        <topology evidence="1">Multi-pass membrane protein</topology>
    </subcellularLocation>
</comment>
<comment type="caution">
    <text evidence="14">The sequence shown here is derived from an EMBL/GenBank/DDBJ whole genome shotgun (WGS) entry which is preliminary data.</text>
</comment>
<evidence type="ECO:0000259" key="13">
    <source>
        <dbReference type="Pfam" id="PF02932"/>
    </source>
</evidence>
<dbReference type="AlphaFoldDB" id="A0AAV2PR58"/>
<dbReference type="InterPro" id="IPR006201">
    <property type="entry name" value="Neur_channel"/>
</dbReference>
<dbReference type="GO" id="GO:0099095">
    <property type="term" value="F:ligand-gated monoatomic anion channel activity"/>
    <property type="evidence" value="ECO:0007669"/>
    <property type="project" value="UniProtKB-ARBA"/>
</dbReference>
<dbReference type="GO" id="GO:0005254">
    <property type="term" value="F:chloride channel activity"/>
    <property type="evidence" value="ECO:0007669"/>
    <property type="project" value="UniProtKB-ARBA"/>
</dbReference>
<dbReference type="Proteomes" id="UP001497623">
    <property type="component" value="Unassembled WGS sequence"/>
</dbReference>
<feature type="signal peptide" evidence="11">
    <location>
        <begin position="1"/>
        <end position="18"/>
    </location>
</feature>
<dbReference type="PRINTS" id="PR00253">
    <property type="entry name" value="GABAARECEPTR"/>
</dbReference>
<name>A0AAV2PR58_MEGNR</name>
<evidence type="ECO:0000256" key="10">
    <source>
        <dbReference type="ARBA" id="ARBA00023303"/>
    </source>
</evidence>
<evidence type="ECO:0000256" key="4">
    <source>
        <dbReference type="ARBA" id="ARBA00022475"/>
    </source>
</evidence>
<reference evidence="14 15" key="1">
    <citation type="submission" date="2024-05" db="EMBL/GenBank/DDBJ databases">
        <authorList>
            <person name="Wallberg A."/>
        </authorList>
    </citation>
    <scope>NUCLEOTIDE SEQUENCE [LARGE SCALE GENOMIC DNA]</scope>
</reference>
<sequence length="495" mass="56794">MQLHLQLLLAFAVSLSSCRDETVPDINQAVFEQLINSSIYSPMEKPPSDGALNVTSAVQILNIGDISSRYLQFDVVLLISHFWTDSRLNVTISDESPDKGYDSEHCLDGESWHTERVWTPAVYLVDEQQARLSGLNDIKADNLYLRLCPGGRLTYRYRLQATLHCSMNLTKYPFDTQECKIELESWRYNNEIMRLEECTTDICGPTLMLTETVPEFRIQHLGSWVEPRNDPWRRNNIYSVLVVQLQFDREHMYYIYQFYMPSMLFVCVSWVSFWLDHAAAPARVTLGTSTLLSFVYLSSASKEALSKGSVITFIDWWYFVCMFFICASLLEYALVNIVYRRDWHVQVKKKNAKNILKSALKAPAKEHYSAKSLPSRPSCGCAPESFSDMNQLTVSSMMSLDSMTSNALGKFNDIEKFPGAEPKPLELEKDDFDDLDFNPRRVSVSMPTLGRVEKCFQCMSYPEVALWIDTRSRVVFPFAFLSFIIVYVLLVALIA</sequence>
<dbReference type="SUPFAM" id="SSF63712">
    <property type="entry name" value="Nicotinic receptor ligand binding domain-like"/>
    <property type="match status" value="1"/>
</dbReference>
<evidence type="ECO:0000256" key="7">
    <source>
        <dbReference type="ARBA" id="ARBA00022989"/>
    </source>
</evidence>
<dbReference type="PANTHER" id="PTHR18945">
    <property type="entry name" value="NEUROTRANSMITTER GATED ION CHANNEL"/>
    <property type="match status" value="1"/>
</dbReference>
<feature type="transmembrane region" description="Helical" evidence="11">
    <location>
        <begin position="317"/>
        <end position="339"/>
    </location>
</feature>
<dbReference type="GO" id="GO:0004888">
    <property type="term" value="F:transmembrane signaling receptor activity"/>
    <property type="evidence" value="ECO:0007669"/>
    <property type="project" value="InterPro"/>
</dbReference>
<dbReference type="Pfam" id="PF02931">
    <property type="entry name" value="Neur_chan_LBD"/>
    <property type="match status" value="1"/>
</dbReference>
<comment type="similarity">
    <text evidence="11">Belongs to the ligand-gated ion channel (TC 1.A.9) family.</text>
</comment>
<dbReference type="GO" id="GO:0005230">
    <property type="term" value="F:extracellular ligand-gated monoatomic ion channel activity"/>
    <property type="evidence" value="ECO:0007669"/>
    <property type="project" value="InterPro"/>
</dbReference>
<evidence type="ECO:0000256" key="9">
    <source>
        <dbReference type="ARBA" id="ARBA00023136"/>
    </source>
</evidence>
<feature type="domain" description="Neurotransmitter-gated ion-channel transmembrane" evidence="13">
    <location>
        <begin position="259"/>
        <end position="487"/>
    </location>
</feature>
<feature type="transmembrane region" description="Helical" evidence="11">
    <location>
        <begin position="474"/>
        <end position="494"/>
    </location>
</feature>
<dbReference type="InterPro" id="IPR036719">
    <property type="entry name" value="Neuro-gated_channel_TM_sf"/>
</dbReference>
<dbReference type="InterPro" id="IPR018000">
    <property type="entry name" value="Neurotransmitter_ion_chnl_CS"/>
</dbReference>
<keyword evidence="9 11" id="KW-0472">Membrane</keyword>
<dbReference type="PRINTS" id="PR00252">
    <property type="entry name" value="NRIONCHANNEL"/>
</dbReference>
<protein>
    <submittedName>
        <fullName evidence="14">Uncharacterized protein</fullName>
    </submittedName>
</protein>
<gene>
    <name evidence="14" type="ORF">MNOR_LOCUS2293</name>
</gene>
<dbReference type="InterPro" id="IPR006028">
    <property type="entry name" value="GABAA/Glycine_rcpt"/>
</dbReference>
<dbReference type="CDD" id="cd19049">
    <property type="entry name" value="LGIC_TM_anion"/>
    <property type="match status" value="1"/>
</dbReference>
<keyword evidence="6 11" id="KW-0732">Signal</keyword>
<evidence type="ECO:0000313" key="15">
    <source>
        <dbReference type="Proteomes" id="UP001497623"/>
    </source>
</evidence>
<evidence type="ECO:0000259" key="12">
    <source>
        <dbReference type="Pfam" id="PF02931"/>
    </source>
</evidence>
<dbReference type="Pfam" id="PF02932">
    <property type="entry name" value="Neur_chan_memb"/>
    <property type="match status" value="1"/>
</dbReference>
<feature type="chain" id="PRO_5043091777" evidence="11">
    <location>
        <begin position="19"/>
        <end position="495"/>
    </location>
</feature>
<proteinExistence type="inferred from homology"/>
<dbReference type="Gene3D" id="2.70.170.10">
    <property type="entry name" value="Neurotransmitter-gated ion-channel ligand-binding domain"/>
    <property type="match status" value="1"/>
</dbReference>
<feature type="domain" description="Neurotransmitter-gated ion-channel ligand-binding" evidence="12">
    <location>
        <begin position="29"/>
        <end position="199"/>
    </location>
</feature>
<keyword evidence="5 11" id="KW-0812">Transmembrane</keyword>
<evidence type="ECO:0000256" key="6">
    <source>
        <dbReference type="ARBA" id="ARBA00022729"/>
    </source>
</evidence>
<feature type="transmembrane region" description="Helical" evidence="11">
    <location>
        <begin position="280"/>
        <end position="297"/>
    </location>
</feature>
<dbReference type="SUPFAM" id="SSF90112">
    <property type="entry name" value="Neurotransmitter-gated ion-channel transmembrane pore"/>
    <property type="match status" value="1"/>
</dbReference>
<keyword evidence="10 11" id="KW-0407">Ion channel</keyword>
<organism evidence="14 15">
    <name type="scientific">Meganyctiphanes norvegica</name>
    <name type="common">Northern krill</name>
    <name type="synonym">Thysanopoda norvegica</name>
    <dbReference type="NCBI Taxonomy" id="48144"/>
    <lineage>
        <taxon>Eukaryota</taxon>
        <taxon>Metazoa</taxon>
        <taxon>Ecdysozoa</taxon>
        <taxon>Arthropoda</taxon>
        <taxon>Crustacea</taxon>
        <taxon>Multicrustacea</taxon>
        <taxon>Malacostraca</taxon>
        <taxon>Eumalacostraca</taxon>
        <taxon>Eucarida</taxon>
        <taxon>Euphausiacea</taxon>
        <taxon>Euphausiidae</taxon>
        <taxon>Meganyctiphanes</taxon>
    </lineage>
</organism>
<evidence type="ECO:0000256" key="11">
    <source>
        <dbReference type="RuleBase" id="RU000687"/>
    </source>
</evidence>
<dbReference type="EMBL" id="CAXKWB010000686">
    <property type="protein sequence ID" value="CAL4061829.1"/>
    <property type="molecule type" value="Genomic_DNA"/>
</dbReference>
<evidence type="ECO:0000256" key="5">
    <source>
        <dbReference type="ARBA" id="ARBA00022692"/>
    </source>
</evidence>
<evidence type="ECO:0000256" key="8">
    <source>
        <dbReference type="ARBA" id="ARBA00023065"/>
    </source>
</evidence>
<dbReference type="InterPro" id="IPR006029">
    <property type="entry name" value="Neurotrans-gated_channel_TM"/>
</dbReference>
<accession>A0AAV2PR58</accession>
<evidence type="ECO:0000256" key="3">
    <source>
        <dbReference type="ARBA" id="ARBA00022448"/>
    </source>
</evidence>
<keyword evidence="7 11" id="KW-1133">Transmembrane helix</keyword>
<evidence type="ECO:0000313" key="14">
    <source>
        <dbReference type="EMBL" id="CAL4061829.1"/>
    </source>
</evidence>
<dbReference type="InterPro" id="IPR036734">
    <property type="entry name" value="Neur_chan_lig-bd_sf"/>
</dbReference>
<feature type="transmembrane region" description="Helical" evidence="11">
    <location>
        <begin position="253"/>
        <end position="273"/>
    </location>
</feature>
<evidence type="ECO:0000256" key="2">
    <source>
        <dbReference type="ARBA" id="ARBA00004236"/>
    </source>
</evidence>
<keyword evidence="15" id="KW-1185">Reference proteome</keyword>